<reference evidence="1 2" key="1">
    <citation type="submission" date="2016-10" db="EMBL/GenBank/DDBJ databases">
        <authorList>
            <person name="de Groot N.N."/>
        </authorList>
    </citation>
    <scope>NUCLEOTIDE SEQUENCE [LARGE SCALE GENOMIC DNA]</scope>
    <source>
        <strain evidence="1 2">JCM 19513</strain>
    </source>
</reference>
<dbReference type="RefSeq" id="WP_217641978.1">
    <property type="nucleotide sequence ID" value="NZ_FOAS01000010.1"/>
</dbReference>
<dbReference type="EMBL" id="FOAS01000010">
    <property type="protein sequence ID" value="SEL26373.1"/>
    <property type="molecule type" value="Genomic_DNA"/>
</dbReference>
<name>A0A1H7NS66_9GAMM</name>
<protein>
    <submittedName>
        <fullName evidence="1">Uncharacterized protein</fullName>
    </submittedName>
</protein>
<accession>A0A1H7NS66</accession>
<keyword evidence="2" id="KW-1185">Reference proteome</keyword>
<evidence type="ECO:0000313" key="1">
    <source>
        <dbReference type="EMBL" id="SEL26373.1"/>
    </source>
</evidence>
<organism evidence="1 2">
    <name type="scientific">Atopomonas hussainii</name>
    <dbReference type="NCBI Taxonomy" id="1429083"/>
    <lineage>
        <taxon>Bacteria</taxon>
        <taxon>Pseudomonadati</taxon>
        <taxon>Pseudomonadota</taxon>
        <taxon>Gammaproteobacteria</taxon>
        <taxon>Pseudomonadales</taxon>
        <taxon>Pseudomonadaceae</taxon>
        <taxon>Atopomonas</taxon>
    </lineage>
</organism>
<dbReference type="AlphaFoldDB" id="A0A1H7NS66"/>
<gene>
    <name evidence="1" type="ORF">SAMN05216214_1101</name>
</gene>
<proteinExistence type="predicted"/>
<dbReference type="Proteomes" id="UP000185766">
    <property type="component" value="Unassembled WGS sequence"/>
</dbReference>
<sequence>MRDALSIISDNPLRLKLALPPEWADKQPTLRLRIVVQPELANQPLKHNDSHLYYVVPLRVEALTQPIQGVSAAGPTLIAPKWIDISAEHV</sequence>
<feature type="non-terminal residue" evidence="1">
    <location>
        <position position="90"/>
    </location>
</feature>
<evidence type="ECO:0000313" key="2">
    <source>
        <dbReference type="Proteomes" id="UP000185766"/>
    </source>
</evidence>